<proteinExistence type="predicted"/>
<organism evidence="1 2">
    <name type="scientific">Elysia crispata</name>
    <name type="common">lettuce slug</name>
    <dbReference type="NCBI Taxonomy" id="231223"/>
    <lineage>
        <taxon>Eukaryota</taxon>
        <taxon>Metazoa</taxon>
        <taxon>Spiralia</taxon>
        <taxon>Lophotrochozoa</taxon>
        <taxon>Mollusca</taxon>
        <taxon>Gastropoda</taxon>
        <taxon>Heterobranchia</taxon>
        <taxon>Euthyneura</taxon>
        <taxon>Panpulmonata</taxon>
        <taxon>Sacoglossa</taxon>
        <taxon>Placobranchoidea</taxon>
        <taxon>Plakobranchidae</taxon>
        <taxon>Elysia</taxon>
    </lineage>
</organism>
<reference evidence="1" key="1">
    <citation type="journal article" date="2023" name="G3 (Bethesda)">
        <title>A reference genome for the long-term kleptoplast-retaining sea slug Elysia crispata morphotype clarki.</title>
        <authorList>
            <person name="Eastman K.E."/>
            <person name="Pendleton A.L."/>
            <person name="Shaikh M.A."/>
            <person name="Suttiyut T."/>
            <person name="Ogas R."/>
            <person name="Tomko P."/>
            <person name="Gavelis G."/>
            <person name="Widhalm J.R."/>
            <person name="Wisecaver J.H."/>
        </authorList>
    </citation>
    <scope>NUCLEOTIDE SEQUENCE</scope>
    <source>
        <strain evidence="1">ECLA1</strain>
    </source>
</reference>
<name>A0AAE1EDV9_9GAST</name>
<protein>
    <submittedName>
        <fullName evidence="1">Uncharacterized protein</fullName>
    </submittedName>
</protein>
<evidence type="ECO:0000313" key="1">
    <source>
        <dbReference type="EMBL" id="KAK3804059.1"/>
    </source>
</evidence>
<dbReference type="EMBL" id="JAWDGP010000055">
    <property type="protein sequence ID" value="KAK3804059.1"/>
    <property type="molecule type" value="Genomic_DNA"/>
</dbReference>
<comment type="caution">
    <text evidence="1">The sequence shown here is derived from an EMBL/GenBank/DDBJ whole genome shotgun (WGS) entry which is preliminary data.</text>
</comment>
<dbReference type="AlphaFoldDB" id="A0AAE1EDV9"/>
<keyword evidence="2" id="KW-1185">Reference proteome</keyword>
<sequence>MILIAVVIKHVGKKELQRIEEEERGEIENKGVPSFTVDSLGFVGQLNSGDKYRTHGAQILAQTQVYTVKHWL</sequence>
<accession>A0AAE1EDV9</accession>
<evidence type="ECO:0000313" key="2">
    <source>
        <dbReference type="Proteomes" id="UP001283361"/>
    </source>
</evidence>
<gene>
    <name evidence="1" type="ORF">RRG08_028977</name>
</gene>
<dbReference type="Proteomes" id="UP001283361">
    <property type="component" value="Unassembled WGS sequence"/>
</dbReference>